<proteinExistence type="predicted"/>
<feature type="region of interest" description="Disordered" evidence="1">
    <location>
        <begin position="62"/>
        <end position="103"/>
    </location>
</feature>
<reference evidence="2" key="1">
    <citation type="submission" date="2008-01" db="EMBL/GenBank/DDBJ databases">
        <title>Complete sequence of chromosome of Caulobacter sp. K31.</title>
        <authorList>
            <consortium name="US DOE Joint Genome Institute"/>
            <person name="Copeland A."/>
            <person name="Lucas S."/>
            <person name="Lapidus A."/>
            <person name="Barry K."/>
            <person name="Glavina del Rio T."/>
            <person name="Dalin E."/>
            <person name="Tice H."/>
            <person name="Pitluck S."/>
            <person name="Bruce D."/>
            <person name="Goodwin L."/>
            <person name="Thompson L.S."/>
            <person name="Brettin T."/>
            <person name="Detter J.C."/>
            <person name="Han C."/>
            <person name="Schmutz J."/>
            <person name="Larimer F."/>
            <person name="Land M."/>
            <person name="Hauser L."/>
            <person name="Kyrpides N."/>
            <person name="Kim E."/>
            <person name="Stephens C."/>
            <person name="Richardson P."/>
        </authorList>
    </citation>
    <scope>NUCLEOTIDE SEQUENCE [LARGE SCALE GENOMIC DNA]</scope>
    <source>
        <strain evidence="2">K31</strain>
    </source>
</reference>
<dbReference type="AlphaFoldDB" id="B0T8R3"/>
<gene>
    <name evidence="2" type="ordered locus">Caul_2279</name>
</gene>
<dbReference type="KEGG" id="cak:Caul_2279"/>
<accession>B0T8R3</accession>
<protein>
    <submittedName>
        <fullName evidence="2">Uncharacterized protein</fullName>
    </submittedName>
</protein>
<organism evidence="2">
    <name type="scientific">Caulobacter sp. (strain K31)</name>
    <dbReference type="NCBI Taxonomy" id="366602"/>
    <lineage>
        <taxon>Bacteria</taxon>
        <taxon>Pseudomonadati</taxon>
        <taxon>Pseudomonadota</taxon>
        <taxon>Alphaproteobacteria</taxon>
        <taxon>Caulobacterales</taxon>
        <taxon>Caulobacteraceae</taxon>
        <taxon>Caulobacter</taxon>
    </lineage>
</organism>
<sequence length="127" mass="13941">MAQVEPDNQDRGGNCVPLALGGPRAVNLHSDWDTVAVEAIEPGPIKLAGKLSAEIRPADLKAARKGDTKAWRGKAMQWRSPPATRLAPSLAAPATSRWSPCPPAMRPPPRPLWRYSWKRRACVWRSS</sequence>
<evidence type="ECO:0000256" key="1">
    <source>
        <dbReference type="SAM" id="MobiDB-lite"/>
    </source>
</evidence>
<evidence type="ECO:0000313" key="2">
    <source>
        <dbReference type="EMBL" id="ABZ71406.1"/>
    </source>
</evidence>
<name>B0T8R3_CAUSK</name>
<dbReference type="EMBL" id="CP000927">
    <property type="protein sequence ID" value="ABZ71406.1"/>
    <property type="molecule type" value="Genomic_DNA"/>
</dbReference>
<dbReference type="HOGENOM" id="CLU_1966599_0_0_5"/>